<gene>
    <name evidence="1" type="ORF">ACFSAS_14165</name>
</gene>
<sequence length="588" mass="68231">MAEGEISPYRVVILNYQEEYDEFVRSVLSHSTAFVVLFAKDDHIQDARSFVEGIEQTDGREYRTHIEHLSYSSDVLFEQYSVLQSDELYIFPDAESRTDYENLRLITRLNEEVKDREQSPYRSAEPPNVIWMTDSRKLSGVAKNLEPTTFKENLHAMSFQDDVRDLVRANTNETITELEQYYNFSDEEVPPWIEGYPLENYTFRPNPLTEEELDALDEIKDYRVRIGSNSVESVQQGQLAAMRDRVLNSIRDRLQTERATNPPDRVGLFFGLLTENANASIPIDLHSAYLSQQMETTTDAIQLRKTENVSAPDDRRSSGGNIFIVNYNSKIKDFALSFEDYESSSERYLTMYTSENQITPDSTSRTNFVEYRSMNDLLDMLFNETERSPHRVRPGDTIILLLDYTIPSPKINVLRVLDAIDDKLNADSTDVDHNEVFLAVESDLESGNEEYRYLAVDKILETQLTQRLFLHNLVQMRTSDVVTNLIQEGKITREEAFGWAVNTAYYFREFRIDSCKDPKTGDREDEPVTGPITDIVEEWQDNSQRNPLPFTTFSLHRDEEHGISVELHELRRDLEVTENQFLVSFPRM</sequence>
<protein>
    <submittedName>
        <fullName evidence="1">Uncharacterized protein</fullName>
    </submittedName>
</protein>
<keyword evidence="2" id="KW-1185">Reference proteome</keyword>
<dbReference type="Proteomes" id="UP001597092">
    <property type="component" value="Unassembled WGS sequence"/>
</dbReference>
<comment type="caution">
    <text evidence="1">The sequence shown here is derived from an EMBL/GenBank/DDBJ whole genome shotgun (WGS) entry which is preliminary data.</text>
</comment>
<dbReference type="RefSeq" id="WP_256307232.1">
    <property type="nucleotide sequence ID" value="NZ_JANHAW010000002.1"/>
</dbReference>
<organism evidence="1 2">
    <name type="scientific">Halobellus litoreus</name>
    <dbReference type="NCBI Taxonomy" id="755310"/>
    <lineage>
        <taxon>Archaea</taxon>
        <taxon>Methanobacteriati</taxon>
        <taxon>Methanobacteriota</taxon>
        <taxon>Stenosarchaea group</taxon>
        <taxon>Halobacteria</taxon>
        <taxon>Halobacteriales</taxon>
        <taxon>Haloferacaceae</taxon>
        <taxon>Halobellus</taxon>
    </lineage>
</organism>
<evidence type="ECO:0000313" key="2">
    <source>
        <dbReference type="Proteomes" id="UP001597092"/>
    </source>
</evidence>
<proteinExistence type="predicted"/>
<dbReference type="EMBL" id="JBHUDP010000006">
    <property type="protein sequence ID" value="MFD1686757.1"/>
    <property type="molecule type" value="Genomic_DNA"/>
</dbReference>
<accession>A0ABD6DWU6</accession>
<name>A0ABD6DWU6_9EURY</name>
<evidence type="ECO:0000313" key="1">
    <source>
        <dbReference type="EMBL" id="MFD1686757.1"/>
    </source>
</evidence>
<dbReference type="AlphaFoldDB" id="A0ABD6DWU6"/>
<reference evidence="1 2" key="1">
    <citation type="journal article" date="2019" name="Int. J. Syst. Evol. Microbiol.">
        <title>The Global Catalogue of Microorganisms (GCM) 10K type strain sequencing project: providing services to taxonomists for standard genome sequencing and annotation.</title>
        <authorList>
            <consortium name="The Broad Institute Genomics Platform"/>
            <consortium name="The Broad Institute Genome Sequencing Center for Infectious Disease"/>
            <person name="Wu L."/>
            <person name="Ma J."/>
        </authorList>
    </citation>
    <scope>NUCLEOTIDE SEQUENCE [LARGE SCALE GENOMIC DNA]</scope>
    <source>
        <strain evidence="1 2">CGMCC 1.10387</strain>
    </source>
</reference>